<dbReference type="EMBL" id="QROE01000001">
    <property type="protein sequence ID" value="RHK98172.1"/>
    <property type="molecule type" value="Genomic_DNA"/>
</dbReference>
<sequence>MRKTTYEEVINSFHTTFQDKVEIPESLEREWFMKAVGKYSFEIASIEYDEELGEFDTKLDRYVIDTLGWMMKVFYQERELSKVNKRISIVSKDLSIDGSGSSKSAAKSELEHAQFELERLLYKQTATSYTE</sequence>
<dbReference type="RefSeq" id="WP_118367429.1">
    <property type="nucleotide sequence ID" value="NZ_CABJDZ010000001.1"/>
</dbReference>
<protein>
    <submittedName>
        <fullName evidence="1">Uncharacterized protein</fullName>
    </submittedName>
</protein>
<accession>A0A415HVE7</accession>
<comment type="caution">
    <text evidence="1">The sequence shown here is derived from an EMBL/GenBank/DDBJ whole genome shotgun (WGS) entry which is preliminary data.</text>
</comment>
<dbReference type="Proteomes" id="UP000284267">
    <property type="component" value="Unassembled WGS sequence"/>
</dbReference>
<evidence type="ECO:0000313" key="1">
    <source>
        <dbReference type="EMBL" id="RHK98172.1"/>
    </source>
</evidence>
<evidence type="ECO:0000313" key="2">
    <source>
        <dbReference type="Proteomes" id="UP000284267"/>
    </source>
</evidence>
<reference evidence="1 2" key="1">
    <citation type="submission" date="2018-08" db="EMBL/GenBank/DDBJ databases">
        <title>A genome reference for cultivated species of the human gut microbiota.</title>
        <authorList>
            <person name="Zou Y."/>
            <person name="Xue W."/>
            <person name="Luo G."/>
        </authorList>
    </citation>
    <scope>NUCLEOTIDE SEQUENCE [LARGE SCALE GENOMIC DNA]</scope>
    <source>
        <strain evidence="1 2">AF39-4</strain>
    </source>
</reference>
<dbReference type="AlphaFoldDB" id="A0A415HVE7"/>
<gene>
    <name evidence="1" type="ORF">DW040_02360</name>
</gene>
<name>A0A415HVE7_9FIRM</name>
<organism evidence="1 2">
    <name type="scientific">Blautia obeum</name>
    <dbReference type="NCBI Taxonomy" id="40520"/>
    <lineage>
        <taxon>Bacteria</taxon>
        <taxon>Bacillati</taxon>
        <taxon>Bacillota</taxon>
        <taxon>Clostridia</taxon>
        <taxon>Lachnospirales</taxon>
        <taxon>Lachnospiraceae</taxon>
        <taxon>Blautia</taxon>
    </lineage>
</organism>
<proteinExistence type="predicted"/>